<evidence type="ECO:0000313" key="2">
    <source>
        <dbReference type="EMBL" id="SFP81064.1"/>
    </source>
</evidence>
<dbReference type="STRING" id="223786.SAMN05216234_1436"/>
<sequence>MHEIVTSDLFLFLTGICSVLGLGLSIFAVNKVIEIDNSMKINSQNITATNNSKAAGRDVR</sequence>
<dbReference type="Proteomes" id="UP000199227">
    <property type="component" value="Unassembled WGS sequence"/>
</dbReference>
<keyword evidence="1" id="KW-0812">Transmembrane</keyword>
<dbReference type="AlphaFoldDB" id="A0A1I5TDG0"/>
<dbReference type="RefSeq" id="WP_092913749.1">
    <property type="nucleotide sequence ID" value="NZ_FOXB01000043.1"/>
</dbReference>
<evidence type="ECO:0000256" key="1">
    <source>
        <dbReference type="SAM" id="Phobius"/>
    </source>
</evidence>
<dbReference type="EMBL" id="FOXB01000043">
    <property type="protein sequence ID" value="SFP81064.1"/>
    <property type="molecule type" value="Genomic_DNA"/>
</dbReference>
<protein>
    <submittedName>
        <fullName evidence="2">Uncharacterized protein</fullName>
    </submittedName>
</protein>
<keyword evidence="1" id="KW-0472">Membrane</keyword>
<dbReference type="OrthoDB" id="9915845at2"/>
<keyword evidence="1" id="KW-1133">Transmembrane helix</keyword>
<reference evidence="2 3" key="1">
    <citation type="submission" date="2016-10" db="EMBL/GenBank/DDBJ databases">
        <authorList>
            <person name="de Groot N.N."/>
        </authorList>
    </citation>
    <scope>NUCLEOTIDE SEQUENCE [LARGE SCALE GENOMIC DNA]</scope>
    <source>
        <strain evidence="2 3">EP1-55-1</strain>
    </source>
</reference>
<name>A0A1I5TDG0_9BACT</name>
<evidence type="ECO:0000313" key="3">
    <source>
        <dbReference type="Proteomes" id="UP000199227"/>
    </source>
</evidence>
<proteinExistence type="predicted"/>
<accession>A0A1I5TDG0</accession>
<keyword evidence="3" id="KW-1185">Reference proteome</keyword>
<feature type="transmembrane region" description="Helical" evidence="1">
    <location>
        <begin position="12"/>
        <end position="33"/>
    </location>
</feature>
<organism evidence="2 3">
    <name type="scientific">Hydrogenimonas thermophila</name>
    <dbReference type="NCBI Taxonomy" id="223786"/>
    <lineage>
        <taxon>Bacteria</taxon>
        <taxon>Pseudomonadati</taxon>
        <taxon>Campylobacterota</taxon>
        <taxon>Epsilonproteobacteria</taxon>
        <taxon>Campylobacterales</taxon>
        <taxon>Hydrogenimonadaceae</taxon>
        <taxon>Hydrogenimonas</taxon>
    </lineage>
</organism>
<gene>
    <name evidence="2" type="ORF">SAMN05216234_1436</name>
</gene>